<evidence type="ECO:0000313" key="3">
    <source>
        <dbReference type="EMBL" id="SBT35616.1"/>
    </source>
</evidence>
<name>A0A1A8YU36_PLAOA</name>
<dbReference type="EMBL" id="FLRD01000079">
    <property type="protein sequence ID" value="SBT35170.1"/>
    <property type="molecule type" value="Genomic_DNA"/>
</dbReference>
<evidence type="ECO:0000313" key="4">
    <source>
        <dbReference type="Proteomes" id="UP000078550"/>
    </source>
</evidence>
<dbReference type="AlphaFoldDB" id="A0A1A8YU36"/>
<sequence>MNFVLNKTWQLHAAKFCCTFHIRGGEKLRALLFRSSTCLKYCTSSYLNMDHARMGTQPRTRNSRKGAAAKGKPQRGSRKGTAATEKPQLQLQFPHFYCTFRLKG</sequence>
<dbReference type="Proteomes" id="UP000078550">
    <property type="component" value="Unassembled WGS sequence"/>
</dbReference>
<accession>A0A1A8YU36</accession>
<keyword evidence="5" id="KW-1185">Reference proteome</keyword>
<reference evidence="4 5" key="1">
    <citation type="submission" date="2016-05" db="EMBL/GenBank/DDBJ databases">
        <authorList>
            <person name="Naeem Raeece"/>
        </authorList>
    </citation>
    <scope>NUCLEOTIDE SEQUENCE [LARGE SCALE GENOMIC DNA]</scope>
</reference>
<evidence type="ECO:0000313" key="5">
    <source>
        <dbReference type="Proteomes" id="UP000078555"/>
    </source>
</evidence>
<protein>
    <submittedName>
        <fullName evidence="2">Uncharacterized protein</fullName>
    </submittedName>
</protein>
<reference evidence="2" key="2">
    <citation type="submission" date="2016-05" db="EMBL/GenBank/DDBJ databases">
        <authorList>
            <person name="Lavstsen T."/>
            <person name="Jespersen J.S."/>
        </authorList>
    </citation>
    <scope>NUCLEOTIDE SEQUENCE [LARGE SCALE GENOMIC DNA]</scope>
</reference>
<gene>
    <name evidence="2" type="ORF">POVWA1_026040</name>
    <name evidence="3" type="ORF">POVWA2_025870</name>
</gene>
<evidence type="ECO:0000313" key="2">
    <source>
        <dbReference type="EMBL" id="SBT35170.1"/>
    </source>
</evidence>
<dbReference type="Proteomes" id="UP000078555">
    <property type="component" value="Unassembled WGS sequence"/>
</dbReference>
<evidence type="ECO:0000256" key="1">
    <source>
        <dbReference type="SAM" id="MobiDB-lite"/>
    </source>
</evidence>
<proteinExistence type="predicted"/>
<organism evidence="2 5">
    <name type="scientific">Plasmodium ovale wallikeri</name>
    <dbReference type="NCBI Taxonomy" id="864142"/>
    <lineage>
        <taxon>Eukaryota</taxon>
        <taxon>Sar</taxon>
        <taxon>Alveolata</taxon>
        <taxon>Apicomplexa</taxon>
        <taxon>Aconoidasida</taxon>
        <taxon>Haemosporida</taxon>
        <taxon>Plasmodiidae</taxon>
        <taxon>Plasmodium</taxon>
        <taxon>Plasmodium (Plasmodium)</taxon>
    </lineage>
</organism>
<dbReference type="EMBL" id="FLRE01000104">
    <property type="protein sequence ID" value="SBT35616.1"/>
    <property type="molecule type" value="Genomic_DNA"/>
</dbReference>
<feature type="region of interest" description="Disordered" evidence="1">
    <location>
        <begin position="53"/>
        <end position="88"/>
    </location>
</feature>